<evidence type="ECO:0000313" key="2">
    <source>
        <dbReference type="EMBL" id="MFD2185939.1"/>
    </source>
</evidence>
<evidence type="ECO:0000313" key="3">
    <source>
        <dbReference type="Proteomes" id="UP001597344"/>
    </source>
</evidence>
<feature type="transmembrane region" description="Helical" evidence="1">
    <location>
        <begin position="239"/>
        <end position="258"/>
    </location>
</feature>
<dbReference type="EMBL" id="JBHUHY010000003">
    <property type="protein sequence ID" value="MFD2185939.1"/>
    <property type="molecule type" value="Genomic_DNA"/>
</dbReference>
<keyword evidence="1" id="KW-0812">Transmembrane</keyword>
<evidence type="ECO:0008006" key="4">
    <source>
        <dbReference type="Google" id="ProtNLM"/>
    </source>
</evidence>
<comment type="caution">
    <text evidence="2">The sequence shown here is derived from an EMBL/GenBank/DDBJ whole genome shotgun (WGS) entry which is preliminary data.</text>
</comment>
<gene>
    <name evidence="2" type="ORF">ACFSJT_03985</name>
</gene>
<name>A0ABW5ASL6_9FLAO</name>
<accession>A0ABW5ASL6</accession>
<dbReference type="Proteomes" id="UP001597344">
    <property type="component" value="Unassembled WGS sequence"/>
</dbReference>
<proteinExistence type="predicted"/>
<protein>
    <recommendedName>
        <fullName evidence="4">General secretion pathway protein</fullName>
    </recommendedName>
</protein>
<evidence type="ECO:0000256" key="1">
    <source>
        <dbReference type="SAM" id="Phobius"/>
    </source>
</evidence>
<keyword evidence="1" id="KW-1133">Transmembrane helix</keyword>
<organism evidence="2 3">
    <name type="scientific">Aquimarina celericrescens</name>
    <dbReference type="NCBI Taxonomy" id="1964542"/>
    <lineage>
        <taxon>Bacteria</taxon>
        <taxon>Pseudomonadati</taxon>
        <taxon>Bacteroidota</taxon>
        <taxon>Flavobacteriia</taxon>
        <taxon>Flavobacteriales</taxon>
        <taxon>Flavobacteriaceae</taxon>
        <taxon>Aquimarina</taxon>
    </lineage>
</organism>
<reference evidence="3" key="1">
    <citation type="journal article" date="2019" name="Int. J. Syst. Evol. Microbiol.">
        <title>The Global Catalogue of Microorganisms (GCM) 10K type strain sequencing project: providing services to taxonomists for standard genome sequencing and annotation.</title>
        <authorList>
            <consortium name="The Broad Institute Genomics Platform"/>
            <consortium name="The Broad Institute Genome Sequencing Center for Infectious Disease"/>
            <person name="Wu L."/>
            <person name="Ma J."/>
        </authorList>
    </citation>
    <scope>NUCLEOTIDE SEQUENCE [LARGE SCALE GENOMIC DNA]</scope>
    <source>
        <strain evidence="3">DT92</strain>
    </source>
</reference>
<keyword evidence="3" id="KW-1185">Reference proteome</keyword>
<dbReference type="RefSeq" id="WP_378318926.1">
    <property type="nucleotide sequence ID" value="NZ_JBHUHY010000003.1"/>
</dbReference>
<keyword evidence="1" id="KW-0472">Membrane</keyword>
<sequence>MLNKLASYNPKGKTFLALEHYSEHDNSLSILGLEVLLKKEELDITRSFKANSFQELAGYIKNIQKIRLVITGDNVLTKEVNNIGKDIEILSEAYPNLNLDDFYYQILKTSKKSFVTVCRKQYVDAIIQNYRQEKIIITEISLGNLKMAALVPYIQKEEILSYTSTIQFQDKEVFSILARISHDVQDYTMEGFAISSIYTLPLAIVLDSFYDQTRIFGNIDEKNQQLQNEYKESLFFKKALQYGVGFLLITLLINFFVFNAQYQKWQNLQEEIQVYTTQNESIKKQQSIVNTKEAIVNSILTTGFSKSSFYIDQVIRAQPTTVLLNSFTYQPKTKTTRSDKPISIKNNVISINGNSVDKAGFTTWLNTIEDLDFVDTVTIIHYGMDKKNTSSFEITINLTHDTTK</sequence>